<dbReference type="FunFam" id="3.40.50.300:FF:001669">
    <property type="entry name" value="Dicer-like protein 1"/>
    <property type="match status" value="1"/>
</dbReference>
<gene>
    <name evidence="27" type="ORF">K490DRAFT_52329</name>
</gene>
<dbReference type="GO" id="GO:0004386">
    <property type="term" value="F:helicase activity"/>
    <property type="evidence" value="ECO:0007669"/>
    <property type="project" value="UniProtKB-KW"/>
</dbReference>
<evidence type="ECO:0000256" key="19">
    <source>
        <dbReference type="SAM" id="Coils"/>
    </source>
</evidence>
<evidence type="ECO:0000256" key="17">
    <source>
        <dbReference type="ARBA" id="ARBA00035116"/>
    </source>
</evidence>
<dbReference type="InterPro" id="IPR036389">
    <property type="entry name" value="RNase_III_sf"/>
</dbReference>
<keyword evidence="8" id="KW-0378">Hydrolase</keyword>
<keyword evidence="13 18" id="KW-0694">RNA-binding</keyword>
<evidence type="ECO:0000256" key="20">
    <source>
        <dbReference type="SAM" id="MobiDB-lite"/>
    </source>
</evidence>
<dbReference type="GO" id="GO:0005737">
    <property type="term" value="C:cytoplasm"/>
    <property type="evidence" value="ECO:0007669"/>
    <property type="project" value="TreeGrafter"/>
</dbReference>
<evidence type="ECO:0000256" key="2">
    <source>
        <dbReference type="ARBA" id="ARBA00001946"/>
    </source>
</evidence>
<evidence type="ECO:0000256" key="12">
    <source>
        <dbReference type="ARBA" id="ARBA00022842"/>
    </source>
</evidence>
<evidence type="ECO:0000256" key="11">
    <source>
        <dbReference type="ARBA" id="ARBA00022840"/>
    </source>
</evidence>
<dbReference type="Gene3D" id="1.10.1520.10">
    <property type="entry name" value="Ribonuclease III domain"/>
    <property type="match status" value="2"/>
</dbReference>
<dbReference type="InterPro" id="IPR014720">
    <property type="entry name" value="dsRBD_dom"/>
</dbReference>
<dbReference type="GO" id="GO:0005634">
    <property type="term" value="C:nucleus"/>
    <property type="evidence" value="ECO:0007669"/>
    <property type="project" value="TreeGrafter"/>
</dbReference>
<dbReference type="Pfam" id="PF04851">
    <property type="entry name" value="ResIII"/>
    <property type="match status" value="1"/>
</dbReference>
<dbReference type="Gene3D" id="3.30.160.380">
    <property type="entry name" value="Dicer dimerisation domain"/>
    <property type="match status" value="1"/>
</dbReference>
<keyword evidence="9" id="KW-0347">Helicase</keyword>
<dbReference type="PROSITE" id="PS50137">
    <property type="entry name" value="DS_RBD"/>
    <property type="match status" value="1"/>
</dbReference>
<evidence type="ECO:0000259" key="24">
    <source>
        <dbReference type="PROSITE" id="PS51192"/>
    </source>
</evidence>
<keyword evidence="12" id="KW-0460">Magnesium</keyword>
<evidence type="ECO:0000256" key="15">
    <source>
        <dbReference type="ARBA" id="ARBA00023211"/>
    </source>
</evidence>
<dbReference type="GO" id="GO:0050688">
    <property type="term" value="P:regulation of defense response to virus"/>
    <property type="evidence" value="ECO:0007669"/>
    <property type="project" value="UniProtKB-KW"/>
</dbReference>
<dbReference type="Proteomes" id="UP000799776">
    <property type="component" value="Unassembled WGS sequence"/>
</dbReference>
<organism evidence="27 28">
    <name type="scientific">Saccharata proteae CBS 121410</name>
    <dbReference type="NCBI Taxonomy" id="1314787"/>
    <lineage>
        <taxon>Eukaryota</taxon>
        <taxon>Fungi</taxon>
        <taxon>Dikarya</taxon>
        <taxon>Ascomycota</taxon>
        <taxon>Pezizomycotina</taxon>
        <taxon>Dothideomycetes</taxon>
        <taxon>Dothideomycetes incertae sedis</taxon>
        <taxon>Botryosphaeriales</taxon>
        <taxon>Saccharataceae</taxon>
        <taxon>Saccharata</taxon>
    </lineage>
</organism>
<dbReference type="PROSITE" id="PS00517">
    <property type="entry name" value="RNASE_3_1"/>
    <property type="match status" value="1"/>
</dbReference>
<dbReference type="Gene3D" id="3.40.50.300">
    <property type="entry name" value="P-loop containing nucleotide triphosphate hydrolases"/>
    <property type="match status" value="2"/>
</dbReference>
<feature type="domain" description="Helicase C-terminal" evidence="25">
    <location>
        <begin position="391"/>
        <end position="556"/>
    </location>
</feature>
<name>A0A9P4LVM5_9PEZI</name>
<evidence type="ECO:0000256" key="3">
    <source>
        <dbReference type="ARBA" id="ARBA00020797"/>
    </source>
</evidence>
<dbReference type="PANTHER" id="PTHR14950">
    <property type="entry name" value="DICER-RELATED"/>
    <property type="match status" value="1"/>
</dbReference>
<dbReference type="GO" id="GO:0005524">
    <property type="term" value="F:ATP binding"/>
    <property type="evidence" value="ECO:0007669"/>
    <property type="project" value="UniProtKB-KW"/>
</dbReference>
<comment type="cofactor">
    <cofactor evidence="2">
        <name>Mg(2+)</name>
        <dbReference type="ChEBI" id="CHEBI:18420"/>
    </cofactor>
</comment>
<keyword evidence="11" id="KW-0067">ATP-binding</keyword>
<keyword evidence="6" id="KW-0677">Repeat</keyword>
<dbReference type="GO" id="GO:0051607">
    <property type="term" value="P:defense response to virus"/>
    <property type="evidence" value="ECO:0007669"/>
    <property type="project" value="UniProtKB-KW"/>
</dbReference>
<dbReference type="PROSITE" id="PS50142">
    <property type="entry name" value="RNASE_3_2"/>
    <property type="match status" value="2"/>
</dbReference>
<dbReference type="GO" id="GO:0003723">
    <property type="term" value="F:RNA binding"/>
    <property type="evidence" value="ECO:0007669"/>
    <property type="project" value="UniProtKB-UniRule"/>
</dbReference>
<dbReference type="PROSITE" id="PS51327">
    <property type="entry name" value="DICER_DSRBF"/>
    <property type="match status" value="1"/>
</dbReference>
<dbReference type="GO" id="GO:0030422">
    <property type="term" value="P:siRNA processing"/>
    <property type="evidence" value="ECO:0007669"/>
    <property type="project" value="TreeGrafter"/>
</dbReference>
<dbReference type="InterPro" id="IPR001650">
    <property type="entry name" value="Helicase_C-like"/>
</dbReference>
<keyword evidence="5" id="KW-0479">Metal-binding</keyword>
<comment type="caution">
    <text evidence="27">The sequence shown here is derived from an EMBL/GenBank/DDBJ whole genome shotgun (WGS) entry which is preliminary data.</text>
</comment>
<evidence type="ECO:0000259" key="22">
    <source>
        <dbReference type="PROSITE" id="PS50142"/>
    </source>
</evidence>
<feature type="domain" description="Helicase ATP-binding" evidence="24">
    <location>
        <begin position="71"/>
        <end position="253"/>
    </location>
</feature>
<dbReference type="SUPFAM" id="SSF52540">
    <property type="entry name" value="P-loop containing nucleoside triphosphate hydrolases"/>
    <property type="match status" value="1"/>
</dbReference>
<comment type="function">
    <text evidence="16">Dicer-like endonuclease involved in cleaving double-stranded RNA in the RNA interference (RNAi) pathway. Produces 21 to 25 bp dsRNAs (siRNAs) which target the selective destruction of homologous RNAs leading to sequence-specific suppression of gene expression, called post-transcriptional gene silencing (PTGS). Part of a broad host defense response against viral infection and transposons.</text>
</comment>
<dbReference type="Pfam" id="PF03368">
    <property type="entry name" value="Dicer_dimer"/>
    <property type="match status" value="1"/>
</dbReference>
<evidence type="ECO:0000259" key="25">
    <source>
        <dbReference type="PROSITE" id="PS51194"/>
    </source>
</evidence>
<evidence type="ECO:0000256" key="9">
    <source>
        <dbReference type="ARBA" id="ARBA00022806"/>
    </source>
</evidence>
<evidence type="ECO:0000256" key="5">
    <source>
        <dbReference type="ARBA" id="ARBA00022723"/>
    </source>
</evidence>
<dbReference type="GO" id="GO:0046872">
    <property type="term" value="F:metal ion binding"/>
    <property type="evidence" value="ECO:0007669"/>
    <property type="project" value="UniProtKB-KW"/>
</dbReference>
<dbReference type="Pfam" id="PF00271">
    <property type="entry name" value="Helicase_C"/>
    <property type="match status" value="1"/>
</dbReference>
<feature type="domain" description="RNase III" evidence="22">
    <location>
        <begin position="990"/>
        <end position="1145"/>
    </location>
</feature>
<feature type="domain" description="RNase III" evidence="22">
    <location>
        <begin position="1202"/>
        <end position="1353"/>
    </location>
</feature>
<evidence type="ECO:0000256" key="10">
    <source>
        <dbReference type="ARBA" id="ARBA00022833"/>
    </source>
</evidence>
<evidence type="ECO:0000256" key="8">
    <source>
        <dbReference type="ARBA" id="ARBA00022801"/>
    </source>
</evidence>
<evidence type="ECO:0000259" key="21">
    <source>
        <dbReference type="PROSITE" id="PS50137"/>
    </source>
</evidence>
<accession>A0A9P4LVM5</accession>
<dbReference type="CDD" id="cd00593">
    <property type="entry name" value="RIBOc"/>
    <property type="match status" value="2"/>
</dbReference>
<dbReference type="PROSITE" id="PS50821">
    <property type="entry name" value="PAZ"/>
    <property type="match status" value="1"/>
</dbReference>
<dbReference type="FunFam" id="1.10.1520.10:FF:000015">
    <property type="entry name" value="Dicer-like protein 1"/>
    <property type="match status" value="1"/>
</dbReference>
<dbReference type="FunFam" id="3.40.50.300:FF:001988">
    <property type="entry name" value="Dicer-like protein 1"/>
    <property type="match status" value="1"/>
</dbReference>
<dbReference type="PANTHER" id="PTHR14950:SF62">
    <property type="entry name" value="DICER-LIKE PROTEIN 1"/>
    <property type="match status" value="1"/>
</dbReference>
<evidence type="ECO:0000256" key="18">
    <source>
        <dbReference type="PROSITE-ProRule" id="PRU00657"/>
    </source>
</evidence>
<keyword evidence="7" id="KW-0547">Nucleotide-binding</keyword>
<evidence type="ECO:0000256" key="13">
    <source>
        <dbReference type="ARBA" id="ARBA00022884"/>
    </source>
</evidence>
<feature type="coiled-coil region" evidence="19">
    <location>
        <begin position="330"/>
        <end position="369"/>
    </location>
</feature>
<dbReference type="InterPro" id="IPR014001">
    <property type="entry name" value="Helicase_ATP-bd"/>
</dbReference>
<comment type="cofactor">
    <cofactor evidence="1">
        <name>Mn(2+)</name>
        <dbReference type="ChEBI" id="CHEBI:29035"/>
    </cofactor>
</comment>
<dbReference type="PROSITE" id="PS51192">
    <property type="entry name" value="HELICASE_ATP_BIND_1"/>
    <property type="match status" value="1"/>
</dbReference>
<evidence type="ECO:0000259" key="23">
    <source>
        <dbReference type="PROSITE" id="PS50821"/>
    </source>
</evidence>
<dbReference type="EMBL" id="ML978845">
    <property type="protein sequence ID" value="KAF2083173.1"/>
    <property type="molecule type" value="Genomic_DNA"/>
</dbReference>
<feature type="domain" description="Dicer dsRNA-binding fold" evidence="26">
    <location>
        <begin position="590"/>
        <end position="680"/>
    </location>
</feature>
<dbReference type="CDD" id="cd18802">
    <property type="entry name" value="SF2_C_dicer"/>
    <property type="match status" value="1"/>
</dbReference>
<dbReference type="PROSITE" id="PS51194">
    <property type="entry name" value="HELICASE_CTER"/>
    <property type="match status" value="1"/>
</dbReference>
<dbReference type="SMART" id="SM00487">
    <property type="entry name" value="DEXDc"/>
    <property type="match status" value="1"/>
</dbReference>
<keyword evidence="19" id="KW-0175">Coiled coil</keyword>
<evidence type="ECO:0000256" key="1">
    <source>
        <dbReference type="ARBA" id="ARBA00001936"/>
    </source>
</evidence>
<evidence type="ECO:0000256" key="16">
    <source>
        <dbReference type="ARBA" id="ARBA00025403"/>
    </source>
</evidence>
<dbReference type="InterPro" id="IPR027417">
    <property type="entry name" value="P-loop_NTPase"/>
</dbReference>
<dbReference type="InterPro" id="IPR003100">
    <property type="entry name" value="PAZ_dom"/>
</dbReference>
<evidence type="ECO:0000313" key="27">
    <source>
        <dbReference type="EMBL" id="KAF2083173.1"/>
    </source>
</evidence>
<evidence type="ECO:0000256" key="14">
    <source>
        <dbReference type="ARBA" id="ARBA00023118"/>
    </source>
</evidence>
<feature type="domain" description="DRBM" evidence="21">
    <location>
        <begin position="1384"/>
        <end position="1457"/>
    </location>
</feature>
<dbReference type="InterPro" id="IPR005034">
    <property type="entry name" value="Dicer_dimerisation"/>
</dbReference>
<sequence length="1536" mass="173593">MAKDAAEKRREQNALFKSWASKKAATVTKDEINEVKKAIQSADNEELSIRALLAKQESNKIGDPRDYQLELFERAKTENVIAVLDTGSGKTLIAVLLLRHILDQELEDRAAGKPPRISFFLVDSVTLVFQQFAVLETNLDHSIDRFCGAMGCDLWSKKTWDQHFDKNMVIVCTAEVLSQCLMHSFIRMDQINLLIFDEAHHAKKGHSYAKIIKDYYVPTEDLSKRPKIFGMTASPVDANVDVRHAARELETLLHCRIATTANMALLRKTISKPEEEVAFYPRLSKPFETPFQQKLMAEFADLEALKPIFETSKLATRELGAWCSDMLWSFALSEEEAKKLENRRELAHNREKGRAVEKLDAEVAQLRKAADFVAMHNFGTPKADAEHLSPKVLELVKWLSRFFERKTAAKCIVFVQRRHTARLLKAVFDHLGSLHLHCGLLVGSNSRAGDINIAFRAQVMTLLEFRKGGLNCLFATSVAEEGLDIPDCNLIIRFDLYTTMIQYVQSRGRARHRNSKYLHFLEEENASHRHTVMKVRQAESIMRKFCEALPEDRLLDGNEDMDLDGMILSTKGGETYKEPTTKALLTYDSALSVLAHFVGALRRQGDEILTPVYVMGLEAGKYKCEVILPSHSPVTNATGRPNSKKSMAKRSAAFEACMQLRRGGHLDQNLLPTIAKYLPAMRNAHLALNLKKKNRYDMMTKPSLYANTSGVVPQELYVTLVDFPEGLDRPHAPLAFLSRAPTPAIPPITLHMHSGKVTPAVLKPMTFKLKLREGDLERLNEYILRIFADLFNKHFASDLANMPYWLVPILVPASNIPPTYPNLPDIIDWNAVDIVSQNHGLAWVPDTPSEYLRDKFLVDDYDGGRRYFVVDVDPSLKGEDPVPEVNGRRRNMKNIFDWTSSLFNRGRREQAEKWDRSQPVLEARAVLHRRNMLAEPSPEEKTRDPRCYICPEPLKISAISTKVITSALVWPAIIHRIDEYFIAMEACDMLGLDIPPDLALEAMTKDSDNTEEHNEESVNFRRGMGNNYERLEFIGDCFLKMATSISLFGQNPDDNEFDFHVKRMLLICNQNLFDTAMKIELYKYIRSMAFNRRTWYPDGIKLIRGKGAKENLVDAPALMFKHSLGDKTVADVCEALIGAAYLAHNDKSGAWKPSDWNNAVRAVTKLVSSSDHTMNTWDQYLEAYTEPAFVRTEVTAAQKYMAEEIEAKHSYHFRQPKILRSAFIHPSHPFMWEKVPSYQRLEFLGDSLLDMVCINHLFYNYPTKDPQWLTEHKMAMVSNKFLGALCVRLGFSSAIRIFHSQVQSQITEYTCEVQEAERDGNGARDYWTAVKQPPKCLPDVLEAYVGAVFVDSGYNYAEVQRFFNEHMLWYFSDMTIYDSFANNHPTTHLQNLLAVDLGCQDFRIMATELPSVVAMGGPVKCVAGVMVHGKVVAEGFASSGKNAKIKAALRALDLLEGVAPFEFRRRFGCGCVAEEGKGESEGHVDQDRDREEREGGSSEDAGLAGVRDDRGSGGAGPKAEAGTGVGRREHSDDSLI</sequence>
<proteinExistence type="inferred from homology"/>
<dbReference type="InterPro" id="IPR006935">
    <property type="entry name" value="Helicase/UvrB_N"/>
</dbReference>
<protein>
    <recommendedName>
        <fullName evidence="3">Dicer-like protein 1</fullName>
    </recommendedName>
</protein>
<keyword evidence="28" id="KW-1185">Reference proteome</keyword>
<dbReference type="Pfam" id="PF24995">
    <property type="entry name" value="DSRM_2"/>
    <property type="match status" value="1"/>
</dbReference>
<dbReference type="InterPro" id="IPR000999">
    <property type="entry name" value="RNase_III_dom"/>
</dbReference>
<dbReference type="SMART" id="SM00535">
    <property type="entry name" value="RIBOc"/>
    <property type="match status" value="2"/>
</dbReference>
<keyword evidence="14" id="KW-0051">Antiviral defense</keyword>
<keyword evidence="4" id="KW-0930">Antiviral protein</keyword>
<dbReference type="InterPro" id="IPR056755">
    <property type="entry name" value="DSRM_2"/>
</dbReference>
<keyword evidence="10" id="KW-0862">Zinc</keyword>
<evidence type="ECO:0000256" key="6">
    <source>
        <dbReference type="ARBA" id="ARBA00022737"/>
    </source>
</evidence>
<feature type="region of interest" description="Disordered" evidence="20">
    <location>
        <begin position="1476"/>
        <end position="1536"/>
    </location>
</feature>
<evidence type="ECO:0000256" key="4">
    <source>
        <dbReference type="ARBA" id="ARBA00022721"/>
    </source>
</evidence>
<evidence type="ECO:0000259" key="26">
    <source>
        <dbReference type="PROSITE" id="PS51327"/>
    </source>
</evidence>
<feature type="domain" description="PAZ" evidence="23">
    <location>
        <begin position="830"/>
        <end position="958"/>
    </location>
</feature>
<comment type="similarity">
    <text evidence="17 18">Belongs to the helicase family. Dicer subfamily.</text>
</comment>
<feature type="compositionally biased region" description="Basic and acidic residues" evidence="20">
    <location>
        <begin position="1526"/>
        <end position="1536"/>
    </location>
</feature>
<dbReference type="OrthoDB" id="416741at2759"/>
<evidence type="ECO:0000313" key="28">
    <source>
        <dbReference type="Proteomes" id="UP000799776"/>
    </source>
</evidence>
<reference evidence="27" key="1">
    <citation type="journal article" date="2020" name="Stud. Mycol.">
        <title>101 Dothideomycetes genomes: a test case for predicting lifestyles and emergence of pathogens.</title>
        <authorList>
            <person name="Haridas S."/>
            <person name="Albert R."/>
            <person name="Binder M."/>
            <person name="Bloem J."/>
            <person name="Labutti K."/>
            <person name="Salamov A."/>
            <person name="Andreopoulos B."/>
            <person name="Baker S."/>
            <person name="Barry K."/>
            <person name="Bills G."/>
            <person name="Bluhm B."/>
            <person name="Cannon C."/>
            <person name="Castanera R."/>
            <person name="Culley D."/>
            <person name="Daum C."/>
            <person name="Ezra D."/>
            <person name="Gonzalez J."/>
            <person name="Henrissat B."/>
            <person name="Kuo A."/>
            <person name="Liang C."/>
            <person name="Lipzen A."/>
            <person name="Lutzoni F."/>
            <person name="Magnuson J."/>
            <person name="Mondo S."/>
            <person name="Nolan M."/>
            <person name="Ohm R."/>
            <person name="Pangilinan J."/>
            <person name="Park H.-J."/>
            <person name="Ramirez L."/>
            <person name="Alfaro M."/>
            <person name="Sun H."/>
            <person name="Tritt A."/>
            <person name="Yoshinaga Y."/>
            <person name="Zwiers L.-H."/>
            <person name="Turgeon B."/>
            <person name="Goodwin S."/>
            <person name="Spatafora J."/>
            <person name="Crous P."/>
            <person name="Grigoriev I."/>
        </authorList>
    </citation>
    <scope>NUCLEOTIDE SEQUENCE</scope>
    <source>
        <strain evidence="27">CBS 121410</strain>
    </source>
</reference>
<dbReference type="InterPro" id="IPR038248">
    <property type="entry name" value="Dicer_dimer_sf"/>
</dbReference>
<dbReference type="GO" id="GO:0004525">
    <property type="term" value="F:ribonuclease III activity"/>
    <property type="evidence" value="ECO:0007669"/>
    <property type="project" value="InterPro"/>
</dbReference>
<dbReference type="CDD" id="cd18034">
    <property type="entry name" value="DEXHc_dicer"/>
    <property type="match status" value="1"/>
</dbReference>
<feature type="compositionally biased region" description="Basic and acidic residues" evidence="20">
    <location>
        <begin position="1476"/>
        <end position="1496"/>
    </location>
</feature>
<dbReference type="SMART" id="SM00490">
    <property type="entry name" value="HELICc"/>
    <property type="match status" value="1"/>
</dbReference>
<dbReference type="SUPFAM" id="SSF69065">
    <property type="entry name" value="RNase III domain-like"/>
    <property type="match status" value="2"/>
</dbReference>
<evidence type="ECO:0000256" key="7">
    <source>
        <dbReference type="ARBA" id="ARBA00022741"/>
    </source>
</evidence>
<keyword evidence="15" id="KW-0464">Manganese</keyword>
<dbReference type="GO" id="GO:0003677">
    <property type="term" value="F:DNA binding"/>
    <property type="evidence" value="ECO:0007669"/>
    <property type="project" value="InterPro"/>
</dbReference>
<dbReference type="Pfam" id="PF00636">
    <property type="entry name" value="Ribonuclease_3"/>
    <property type="match status" value="2"/>
</dbReference>